<feature type="chain" id="PRO_5016948633" description="Lipoprotein" evidence="2">
    <location>
        <begin position="20"/>
        <end position="166"/>
    </location>
</feature>
<feature type="signal peptide" evidence="2">
    <location>
        <begin position="1"/>
        <end position="19"/>
    </location>
</feature>
<dbReference type="AlphaFoldDB" id="A0A356LJT3"/>
<evidence type="ECO:0000256" key="1">
    <source>
        <dbReference type="SAM" id="MobiDB-lite"/>
    </source>
</evidence>
<feature type="compositionally biased region" description="Low complexity" evidence="1">
    <location>
        <begin position="45"/>
        <end position="60"/>
    </location>
</feature>
<dbReference type="Proteomes" id="UP000264036">
    <property type="component" value="Unassembled WGS sequence"/>
</dbReference>
<organism evidence="3 4">
    <name type="scientific">Advenella kashmirensis</name>
    <dbReference type="NCBI Taxonomy" id="310575"/>
    <lineage>
        <taxon>Bacteria</taxon>
        <taxon>Pseudomonadati</taxon>
        <taxon>Pseudomonadota</taxon>
        <taxon>Betaproteobacteria</taxon>
        <taxon>Burkholderiales</taxon>
        <taxon>Alcaligenaceae</taxon>
    </lineage>
</organism>
<dbReference type="EMBL" id="DOEK01000035">
    <property type="protein sequence ID" value="HBP31237.1"/>
    <property type="molecule type" value="Genomic_DNA"/>
</dbReference>
<name>A0A356LJT3_9BURK</name>
<sequence>MNAISSLLVLCCLILPVTACTPFSGAGINSQTGLSGTRQPKPDPFTASDSSAGSTSPPAPAFTTFGSRPAAWRAVIDGPLLQIELSAVELVTLTAERFNDKRGINVIATDYTVKQQNRRRKNKVNLTINRKPCVNAQGAYDLSAILFYKKRKYTGCAVAGTSGTEH</sequence>
<gene>
    <name evidence="3" type="ORF">DD666_17750</name>
</gene>
<reference evidence="3 4" key="1">
    <citation type="journal article" date="2018" name="Nat. Biotechnol.">
        <title>A standardized bacterial taxonomy based on genome phylogeny substantially revises the tree of life.</title>
        <authorList>
            <person name="Parks D.H."/>
            <person name="Chuvochina M."/>
            <person name="Waite D.W."/>
            <person name="Rinke C."/>
            <person name="Skarshewski A."/>
            <person name="Chaumeil P.A."/>
            <person name="Hugenholtz P."/>
        </authorList>
    </citation>
    <scope>NUCLEOTIDE SEQUENCE [LARGE SCALE GENOMIC DNA]</scope>
    <source>
        <strain evidence="3">UBA10707</strain>
    </source>
</reference>
<evidence type="ECO:0000313" key="4">
    <source>
        <dbReference type="Proteomes" id="UP000264036"/>
    </source>
</evidence>
<evidence type="ECO:0000256" key="2">
    <source>
        <dbReference type="SAM" id="SignalP"/>
    </source>
</evidence>
<keyword evidence="2" id="KW-0732">Signal</keyword>
<evidence type="ECO:0008006" key="5">
    <source>
        <dbReference type="Google" id="ProtNLM"/>
    </source>
</evidence>
<feature type="region of interest" description="Disordered" evidence="1">
    <location>
        <begin position="31"/>
        <end position="60"/>
    </location>
</feature>
<protein>
    <recommendedName>
        <fullName evidence="5">Lipoprotein</fullName>
    </recommendedName>
</protein>
<accession>A0A356LJT3</accession>
<proteinExistence type="predicted"/>
<evidence type="ECO:0000313" key="3">
    <source>
        <dbReference type="EMBL" id="HBP31237.1"/>
    </source>
</evidence>
<comment type="caution">
    <text evidence="3">The sequence shown here is derived from an EMBL/GenBank/DDBJ whole genome shotgun (WGS) entry which is preliminary data.</text>
</comment>